<dbReference type="InterPro" id="IPR001841">
    <property type="entry name" value="Znf_RING"/>
</dbReference>
<evidence type="ECO:0000259" key="4">
    <source>
        <dbReference type="PROSITE" id="PS50089"/>
    </source>
</evidence>
<keyword evidence="3" id="KW-1133">Transmembrane helix</keyword>
<dbReference type="PROSITE" id="PS50089">
    <property type="entry name" value="ZF_RING_2"/>
    <property type="match status" value="1"/>
</dbReference>
<comment type="caution">
    <text evidence="5">The sequence shown here is derived from an EMBL/GenBank/DDBJ whole genome shotgun (WGS) entry which is preliminary data.</text>
</comment>
<keyword evidence="3" id="KW-0812">Transmembrane</keyword>
<keyword evidence="3" id="KW-0472">Membrane</keyword>
<reference evidence="5 6" key="1">
    <citation type="submission" date="2019-10" db="EMBL/GenBank/DDBJ databases">
        <authorList>
            <person name="Palmer J.M."/>
        </authorList>
    </citation>
    <scope>NUCLEOTIDE SEQUENCE [LARGE SCALE GENOMIC DNA]</scope>
    <source>
        <strain evidence="5 6">TWF696</strain>
    </source>
</reference>
<dbReference type="InterPro" id="IPR013083">
    <property type="entry name" value="Znf_RING/FYVE/PHD"/>
</dbReference>
<evidence type="ECO:0000256" key="3">
    <source>
        <dbReference type="SAM" id="Phobius"/>
    </source>
</evidence>
<dbReference type="CDD" id="cd16454">
    <property type="entry name" value="RING-H2_PA-TM-RING"/>
    <property type="match status" value="1"/>
</dbReference>
<gene>
    <name evidence="5" type="primary">NOP58_2</name>
    <name evidence="5" type="ORF">TWF696_009612</name>
</gene>
<proteinExistence type="predicted"/>
<feature type="region of interest" description="Disordered" evidence="2">
    <location>
        <begin position="285"/>
        <end position="348"/>
    </location>
</feature>
<dbReference type="Pfam" id="PF13639">
    <property type="entry name" value="zf-RING_2"/>
    <property type="match status" value="1"/>
</dbReference>
<evidence type="ECO:0000313" key="5">
    <source>
        <dbReference type="EMBL" id="KAK6338802.1"/>
    </source>
</evidence>
<dbReference type="PANTHER" id="PTHR22765">
    <property type="entry name" value="RING FINGER AND PROTEASE ASSOCIATED DOMAIN-CONTAINING"/>
    <property type="match status" value="1"/>
</dbReference>
<name>A0AAV9UB19_9PEZI</name>
<accession>A0AAV9UB19</accession>
<dbReference type="GO" id="GO:0005737">
    <property type="term" value="C:cytoplasm"/>
    <property type="evidence" value="ECO:0007669"/>
    <property type="project" value="TreeGrafter"/>
</dbReference>
<evidence type="ECO:0000313" key="6">
    <source>
        <dbReference type="Proteomes" id="UP001375240"/>
    </source>
</evidence>
<feature type="transmembrane region" description="Helical" evidence="3">
    <location>
        <begin position="209"/>
        <end position="234"/>
    </location>
</feature>
<dbReference type="GO" id="GO:0061630">
    <property type="term" value="F:ubiquitin protein ligase activity"/>
    <property type="evidence" value="ECO:0007669"/>
    <property type="project" value="TreeGrafter"/>
</dbReference>
<protein>
    <submittedName>
        <fullName evidence="5">Nucleolar protein 58</fullName>
    </submittedName>
</protein>
<dbReference type="GO" id="GO:0008270">
    <property type="term" value="F:zinc ion binding"/>
    <property type="evidence" value="ECO:0007669"/>
    <property type="project" value="UniProtKB-KW"/>
</dbReference>
<dbReference type="InterPro" id="IPR051826">
    <property type="entry name" value="E3_ubiquitin-ligase_domain"/>
</dbReference>
<dbReference type="PANTHER" id="PTHR22765:SF413">
    <property type="entry name" value="FINGER DOMAIN PROTEIN, PUTATIVE (AFU_ORTHOLOGUE AFUA_1G04600)-RELATED"/>
    <property type="match status" value="1"/>
</dbReference>
<dbReference type="Proteomes" id="UP001375240">
    <property type="component" value="Unassembled WGS sequence"/>
</dbReference>
<organism evidence="5 6">
    <name type="scientific">Orbilia brochopaga</name>
    <dbReference type="NCBI Taxonomy" id="3140254"/>
    <lineage>
        <taxon>Eukaryota</taxon>
        <taxon>Fungi</taxon>
        <taxon>Dikarya</taxon>
        <taxon>Ascomycota</taxon>
        <taxon>Pezizomycotina</taxon>
        <taxon>Orbiliomycetes</taxon>
        <taxon>Orbiliales</taxon>
        <taxon>Orbiliaceae</taxon>
        <taxon>Orbilia</taxon>
    </lineage>
</organism>
<sequence>MSATSFNFSVIVIPSSRYGDPNLEFPTLNQTLSFALEISSPNDFDTLYSQDGSRGNTFKGLLYVPDIPPDSPCDTPAIVPRNVTRKEDLPMDDLKLIAYAPLITPQCSRVYMDSAENDNVAAFIFFGVPQNYSNGTDPINDESYQYEYPVYYLDGAIGQPLMNKLAEYSGNMSEVPNEASLQTAGYDLRDFARIYAVISTRSTNPMPGLWLFLLVVVAVLLFIIGASSLLMHLCQFHYRRSLRRRIANGEVDLEGLGIGRITVPREFLAKFPMYVYIAETSTQEPRAPPAASLPPPASGSSEPKPPVTETPSSEQPSSGQSPPPTTTDATTTAATVTPTRTTPIAVAPTHLGRGYSQTTCPICLEDFIHQETTVRELPCLHVFHPECIDPYLESQSSLCVLCKQSCLPKGYVPIRLTNAIVRRERLMRRVRARSRIASTAHDRQRDGAVEMAESGGGALFRWRVRRLRRQEQDLMGREALSRASLRMSEAAAFEYRRGGVAALGHGRSHRGVEVVEDAVRPRWRETMDRIFPGFR</sequence>
<dbReference type="SUPFAM" id="SSF57850">
    <property type="entry name" value="RING/U-box"/>
    <property type="match status" value="1"/>
</dbReference>
<feature type="compositionally biased region" description="Low complexity" evidence="2">
    <location>
        <begin position="309"/>
        <end position="348"/>
    </location>
</feature>
<feature type="domain" description="RING-type" evidence="4">
    <location>
        <begin position="360"/>
        <end position="403"/>
    </location>
</feature>
<feature type="compositionally biased region" description="Pro residues" evidence="2">
    <location>
        <begin position="286"/>
        <end position="308"/>
    </location>
</feature>
<evidence type="ECO:0000256" key="2">
    <source>
        <dbReference type="SAM" id="MobiDB-lite"/>
    </source>
</evidence>
<keyword evidence="1" id="KW-0862">Zinc</keyword>
<dbReference type="GO" id="GO:0006511">
    <property type="term" value="P:ubiquitin-dependent protein catabolic process"/>
    <property type="evidence" value="ECO:0007669"/>
    <property type="project" value="TreeGrafter"/>
</dbReference>
<dbReference type="Gene3D" id="3.30.40.10">
    <property type="entry name" value="Zinc/RING finger domain, C3HC4 (zinc finger)"/>
    <property type="match status" value="1"/>
</dbReference>
<dbReference type="AlphaFoldDB" id="A0AAV9UB19"/>
<dbReference type="EMBL" id="JAVHNQ010000009">
    <property type="protein sequence ID" value="KAK6338802.1"/>
    <property type="molecule type" value="Genomic_DNA"/>
</dbReference>
<keyword evidence="1" id="KW-0863">Zinc-finger</keyword>
<keyword evidence="6" id="KW-1185">Reference proteome</keyword>
<dbReference type="SMART" id="SM00184">
    <property type="entry name" value="RING"/>
    <property type="match status" value="1"/>
</dbReference>
<keyword evidence="1" id="KW-0479">Metal-binding</keyword>
<evidence type="ECO:0000256" key="1">
    <source>
        <dbReference type="PROSITE-ProRule" id="PRU00175"/>
    </source>
</evidence>